<dbReference type="InterPro" id="IPR039424">
    <property type="entry name" value="SBP_5"/>
</dbReference>
<proteinExistence type="inferred from homology"/>
<protein>
    <submittedName>
        <fullName evidence="6">ABC transporter substrate-binding protein</fullName>
    </submittedName>
</protein>
<dbReference type="PANTHER" id="PTHR30290:SF64">
    <property type="entry name" value="ABC TRANSPORTER PERIPLASMIC BINDING PROTEIN"/>
    <property type="match status" value="1"/>
</dbReference>
<dbReference type="GO" id="GO:0042884">
    <property type="term" value="P:microcin transport"/>
    <property type="evidence" value="ECO:0007669"/>
    <property type="project" value="TreeGrafter"/>
</dbReference>
<feature type="chain" id="PRO_5016138248" evidence="4">
    <location>
        <begin position="24"/>
        <end position="594"/>
    </location>
</feature>
<dbReference type="AlphaFoldDB" id="A0A2W2BKN0"/>
<comment type="caution">
    <text evidence="6">The sequence shown here is derived from an EMBL/GenBank/DDBJ whole genome shotgun (WGS) entry which is preliminary data.</text>
</comment>
<evidence type="ECO:0000256" key="2">
    <source>
        <dbReference type="ARBA" id="ARBA00005695"/>
    </source>
</evidence>
<comment type="similarity">
    <text evidence="2">Belongs to the bacterial solute-binding protein 5 family.</text>
</comment>
<feature type="domain" description="Solute-binding protein family 5" evidence="5">
    <location>
        <begin position="101"/>
        <end position="507"/>
    </location>
</feature>
<dbReference type="GO" id="GO:0015833">
    <property type="term" value="P:peptide transport"/>
    <property type="evidence" value="ECO:0007669"/>
    <property type="project" value="TreeGrafter"/>
</dbReference>
<evidence type="ECO:0000259" key="5">
    <source>
        <dbReference type="Pfam" id="PF00496"/>
    </source>
</evidence>
<dbReference type="CDD" id="cd08497">
    <property type="entry name" value="MbnE-like"/>
    <property type="match status" value="1"/>
</dbReference>
<dbReference type="RefSeq" id="WP_111198224.1">
    <property type="nucleotide sequence ID" value="NZ_QKVK01000004.1"/>
</dbReference>
<feature type="signal peptide" evidence="4">
    <location>
        <begin position="1"/>
        <end position="23"/>
    </location>
</feature>
<dbReference type="PANTHER" id="PTHR30290">
    <property type="entry name" value="PERIPLASMIC BINDING COMPONENT OF ABC TRANSPORTER"/>
    <property type="match status" value="1"/>
</dbReference>
<dbReference type="InterPro" id="IPR000914">
    <property type="entry name" value="SBP_5_dom"/>
</dbReference>
<evidence type="ECO:0000313" key="6">
    <source>
        <dbReference type="EMBL" id="PZF76769.1"/>
    </source>
</evidence>
<dbReference type="Proteomes" id="UP000248795">
    <property type="component" value="Unassembled WGS sequence"/>
</dbReference>
<dbReference type="PIRSF" id="PIRSF002741">
    <property type="entry name" value="MppA"/>
    <property type="match status" value="1"/>
</dbReference>
<name>A0A2W2BKN0_9HYPH</name>
<dbReference type="GO" id="GO:0043190">
    <property type="term" value="C:ATP-binding cassette (ABC) transporter complex"/>
    <property type="evidence" value="ECO:0007669"/>
    <property type="project" value="InterPro"/>
</dbReference>
<dbReference type="GO" id="GO:0030288">
    <property type="term" value="C:outer membrane-bounded periplasmic space"/>
    <property type="evidence" value="ECO:0007669"/>
    <property type="project" value="TreeGrafter"/>
</dbReference>
<dbReference type="Gene3D" id="3.10.105.10">
    <property type="entry name" value="Dipeptide-binding Protein, Domain 3"/>
    <property type="match status" value="1"/>
</dbReference>
<evidence type="ECO:0000256" key="4">
    <source>
        <dbReference type="SAM" id="SignalP"/>
    </source>
</evidence>
<dbReference type="EMBL" id="QKVK01000004">
    <property type="protein sequence ID" value="PZF76769.1"/>
    <property type="molecule type" value="Genomic_DNA"/>
</dbReference>
<comment type="subcellular location">
    <subcellularLocation>
        <location evidence="1">Periplasm</location>
    </subcellularLocation>
</comment>
<dbReference type="SUPFAM" id="SSF53850">
    <property type="entry name" value="Periplasmic binding protein-like II"/>
    <property type="match status" value="1"/>
</dbReference>
<keyword evidence="3 4" id="KW-0732">Signal</keyword>
<evidence type="ECO:0000256" key="1">
    <source>
        <dbReference type="ARBA" id="ARBA00004418"/>
    </source>
</evidence>
<accession>A0A2W2BKN0</accession>
<reference evidence="7" key="1">
    <citation type="submission" date="2018-06" db="EMBL/GenBank/DDBJ databases">
        <title>Aestuariibacter litoralis strain KCTC 52945T.</title>
        <authorList>
            <person name="Li X."/>
            <person name="Salam N."/>
            <person name="Li J.-L."/>
            <person name="Chen Y.-M."/>
            <person name="Yang Z.-W."/>
            <person name="Zhang L.-Y."/>
            <person name="Han M.-X."/>
            <person name="Xiao M."/>
            <person name="Li W.-J."/>
        </authorList>
    </citation>
    <scope>NUCLEOTIDE SEQUENCE [LARGE SCALE GENOMIC DNA]</scope>
    <source>
        <strain evidence="7">KCTC 52945</strain>
    </source>
</reference>
<dbReference type="Pfam" id="PF00496">
    <property type="entry name" value="SBP_bac_5"/>
    <property type="match status" value="1"/>
</dbReference>
<evidence type="ECO:0000313" key="7">
    <source>
        <dbReference type="Proteomes" id="UP000248795"/>
    </source>
</evidence>
<dbReference type="Gene3D" id="3.40.190.10">
    <property type="entry name" value="Periplasmic binding protein-like II"/>
    <property type="match status" value="1"/>
</dbReference>
<dbReference type="GO" id="GO:1904680">
    <property type="term" value="F:peptide transmembrane transporter activity"/>
    <property type="evidence" value="ECO:0007669"/>
    <property type="project" value="TreeGrafter"/>
</dbReference>
<sequence length="594" mass="66238">MSKLRRTALLATAFLAFTTLAEAAPQHGIAMLGEPALPPDFKHLPYANPDAPQGGDLRQAVTGSFDSVNPFIVKGQSAMGPRTYVFESLLGRNWDEPFSLYGLLAETIDVSDDRQTFTFKIRPDAKFSDGTPVTAADVVFSMETLRDKGRPNFKNSYSKITKAETPDEHTVTFHQEAGDRELPLIMGLMPIFPRAQWQDKDFAQTTLDPLMGSGPYVMEKIKAGETITYRRNPDYWGKDLPIGKGLWNFDTVRFDYYRDANAAFEAFKSGLADVRIETDPKRWNTGYDFPAVKDGKITLEKVEQKTPAPASGFIFNTRRPIFEDPRVREALVMAFDFEWANANLFSNAYHRTYGYYGGSELSSEGKPVDDAEKAVLGDALAKLRPDFVDGSYRLPVSDGSGRDRKLLRKAVALLAEAGWTMSDKGLVNAKGEPFSFTILVKDRDQEKIALHYQRTLAAIGITATVRIIDAAQFTALQNTYDYDMIPATWFNSLSPGNEQVLYFGSEGRTVQGTRNYPGIADPAVDHAIQSMLDAKTREDFVAAVRAEDRLLTSGFYMVPLYDAGGQWVARWNTIGRPDAQPLTGFEATTLWRNK</sequence>
<evidence type="ECO:0000256" key="3">
    <source>
        <dbReference type="ARBA" id="ARBA00022729"/>
    </source>
</evidence>
<keyword evidence="7" id="KW-1185">Reference proteome</keyword>
<gene>
    <name evidence="6" type="ORF">DK847_09860</name>
</gene>
<dbReference type="InterPro" id="IPR030678">
    <property type="entry name" value="Peptide/Ni-bd"/>
</dbReference>
<organism evidence="6 7">
    <name type="scientific">Aestuariivirga litoralis</name>
    <dbReference type="NCBI Taxonomy" id="2650924"/>
    <lineage>
        <taxon>Bacteria</taxon>
        <taxon>Pseudomonadati</taxon>
        <taxon>Pseudomonadota</taxon>
        <taxon>Alphaproteobacteria</taxon>
        <taxon>Hyphomicrobiales</taxon>
        <taxon>Aestuariivirgaceae</taxon>
        <taxon>Aestuariivirga</taxon>
    </lineage>
</organism>